<dbReference type="CDD" id="cd05233">
    <property type="entry name" value="SDR_c"/>
    <property type="match status" value="1"/>
</dbReference>
<dbReference type="PRINTS" id="PR00081">
    <property type="entry name" value="GDHRDH"/>
</dbReference>
<dbReference type="EMBL" id="JAKLMC020000007">
    <property type="protein sequence ID" value="KAK5954907.1"/>
    <property type="molecule type" value="Genomic_DNA"/>
</dbReference>
<dbReference type="GO" id="GO:0016491">
    <property type="term" value="F:oxidoreductase activity"/>
    <property type="evidence" value="ECO:0007669"/>
    <property type="project" value="UniProtKB-KW"/>
</dbReference>
<protein>
    <recommendedName>
        <fullName evidence="7">NAD(P)-binding protein</fullName>
    </recommendedName>
</protein>
<dbReference type="PANTHER" id="PTHR43618">
    <property type="entry name" value="7-ALPHA-HYDROXYSTEROID DEHYDROGENASE"/>
    <property type="match status" value="1"/>
</dbReference>
<accession>A0AAN8IPA8</accession>
<evidence type="ECO:0000313" key="6">
    <source>
        <dbReference type="Proteomes" id="UP001316803"/>
    </source>
</evidence>
<dbReference type="Proteomes" id="UP001316803">
    <property type="component" value="Unassembled WGS sequence"/>
</dbReference>
<evidence type="ECO:0008006" key="7">
    <source>
        <dbReference type="Google" id="ProtNLM"/>
    </source>
</evidence>
<proteinExistence type="inferred from homology"/>
<name>A0AAN8IPA8_9EURO</name>
<dbReference type="Pfam" id="PF00106">
    <property type="entry name" value="adh_short"/>
    <property type="match status" value="1"/>
</dbReference>
<evidence type="ECO:0000256" key="1">
    <source>
        <dbReference type="ARBA" id="ARBA00006484"/>
    </source>
</evidence>
<comment type="similarity">
    <text evidence="1">Belongs to the short-chain dehydrogenases/reductases (SDR) family.</text>
</comment>
<dbReference type="InterPro" id="IPR052178">
    <property type="entry name" value="Sec_Metab_Biosynth_SDR"/>
</dbReference>
<dbReference type="InterPro" id="IPR036291">
    <property type="entry name" value="NAD(P)-bd_dom_sf"/>
</dbReference>
<dbReference type="SUPFAM" id="SSF51735">
    <property type="entry name" value="NAD(P)-binding Rossmann-fold domains"/>
    <property type="match status" value="1"/>
</dbReference>
<dbReference type="PANTHER" id="PTHR43618:SF8">
    <property type="entry name" value="7ALPHA-HYDROXYSTEROID DEHYDROGENASE"/>
    <property type="match status" value="1"/>
</dbReference>
<keyword evidence="3" id="KW-0560">Oxidoreductase</keyword>
<reference evidence="5 6" key="1">
    <citation type="submission" date="2022-12" db="EMBL/GenBank/DDBJ databases">
        <title>Genomic features and morphological characterization of a novel Knufia sp. strain isolated from spacecraft assembly facility.</title>
        <authorList>
            <person name="Teixeira M."/>
            <person name="Chander A.M."/>
            <person name="Stajich J.E."/>
            <person name="Venkateswaran K."/>
        </authorList>
    </citation>
    <scope>NUCLEOTIDE SEQUENCE [LARGE SCALE GENOMIC DNA]</scope>
    <source>
        <strain evidence="5 6">FJI-L2-BK-P2</strain>
    </source>
</reference>
<dbReference type="Gene3D" id="3.40.50.720">
    <property type="entry name" value="NAD(P)-binding Rossmann-like Domain"/>
    <property type="match status" value="1"/>
</dbReference>
<gene>
    <name evidence="5" type="ORF">OHC33_003586</name>
</gene>
<comment type="caution">
    <text evidence="5">The sequence shown here is derived from an EMBL/GenBank/DDBJ whole genome shotgun (WGS) entry which is preliminary data.</text>
</comment>
<evidence type="ECO:0000313" key="5">
    <source>
        <dbReference type="EMBL" id="KAK5954907.1"/>
    </source>
</evidence>
<evidence type="ECO:0000256" key="4">
    <source>
        <dbReference type="SAM" id="MobiDB-lite"/>
    </source>
</evidence>
<dbReference type="InterPro" id="IPR002347">
    <property type="entry name" value="SDR_fam"/>
</dbReference>
<evidence type="ECO:0000256" key="2">
    <source>
        <dbReference type="ARBA" id="ARBA00022857"/>
    </source>
</evidence>
<dbReference type="AlphaFoldDB" id="A0AAN8IPA8"/>
<keyword evidence="2" id="KW-0521">NADP</keyword>
<keyword evidence="6" id="KW-1185">Reference proteome</keyword>
<organism evidence="5 6">
    <name type="scientific">Knufia fluminis</name>
    <dbReference type="NCBI Taxonomy" id="191047"/>
    <lineage>
        <taxon>Eukaryota</taxon>
        <taxon>Fungi</taxon>
        <taxon>Dikarya</taxon>
        <taxon>Ascomycota</taxon>
        <taxon>Pezizomycotina</taxon>
        <taxon>Eurotiomycetes</taxon>
        <taxon>Chaetothyriomycetidae</taxon>
        <taxon>Chaetothyriales</taxon>
        <taxon>Trichomeriaceae</taxon>
        <taxon>Knufia</taxon>
    </lineage>
</organism>
<sequence>MSGFPDHYGINFTNTTHEHPEGPTLPENNKPPSGQAFNVVVTGAGKGLGHAISLAYARAGATGISISSRTQSDLDKLSKELKSINPDINILAQTCDTSKPEDVQKLAEAVKREWNGRLDVVVANAGIISKYLEDQVNPKTGKVQDRRLPVGIIEDDDFARVTSINYLGSYYTAKYFTPLLIDKSNESKVRAYIVITSLASQFPISDFTPIAYNVSKVAVNRMVEHMASDHEKDGLLAFAVHPGEVVTPQTQGHSTESGDMWDALLQTDIGLAGGFCTWLTKERRDYLSGRYLSVHWDADELEQKKDEITKGDKLKFRMVV</sequence>
<evidence type="ECO:0000256" key="3">
    <source>
        <dbReference type="ARBA" id="ARBA00023002"/>
    </source>
</evidence>
<feature type="region of interest" description="Disordered" evidence="4">
    <location>
        <begin position="1"/>
        <end position="34"/>
    </location>
</feature>